<sequence length="169" mass="20130">MKWLRSSLFKNGEQFIFEKKLDINIKNLPKSVYDIKDISIKAILTKNGENKILVDINIKGTYYVYSSRTLNIIPFDFNIDEKEEFVDKKFLQDDNYFSDISEMDMYIDISDLIREILIVNVPNNYFLEEEKLYNIKGKDWKLMTEEEHVNKDIENNPFSTLKDVFKSDI</sequence>
<name>A0ABR5TP57_9BACL</name>
<reference evidence="1 2" key="1">
    <citation type="submission" date="2016-01" db="EMBL/GenBank/DDBJ databases">
        <authorList>
            <person name="Mitreva M."/>
            <person name="Pepin K.H."/>
            <person name="Mihindukulasuriya K.A."/>
            <person name="Fulton R."/>
            <person name="Fronick C."/>
            <person name="O'Laughlin M."/>
            <person name="Miner T."/>
            <person name="Herter B."/>
            <person name="Rosa B.A."/>
            <person name="Cordes M."/>
            <person name="Tomlinson C."/>
            <person name="Wollam A."/>
            <person name="Palsikar V.B."/>
            <person name="Mardis E.R."/>
            <person name="Wilson R.K."/>
        </authorList>
    </citation>
    <scope>NUCLEOTIDE SEQUENCE [LARGE SCALE GENOMIC DNA]</scope>
    <source>
        <strain evidence="1 2">KA00071</strain>
    </source>
</reference>
<proteinExistence type="predicted"/>
<keyword evidence="2" id="KW-1185">Reference proteome</keyword>
<gene>
    <name evidence="1" type="ORF">HMPREF1871_01004</name>
</gene>
<evidence type="ECO:0000313" key="2">
    <source>
        <dbReference type="Proteomes" id="UP000070467"/>
    </source>
</evidence>
<comment type="caution">
    <text evidence="1">The sequence shown here is derived from an EMBL/GenBank/DDBJ whole genome shotgun (WGS) entry which is preliminary data.</text>
</comment>
<organism evidence="1 2">
    <name type="scientific">Gemelliphila asaccharolytica</name>
    <dbReference type="NCBI Taxonomy" id="502393"/>
    <lineage>
        <taxon>Bacteria</taxon>
        <taxon>Bacillati</taxon>
        <taxon>Bacillota</taxon>
        <taxon>Bacilli</taxon>
        <taxon>Bacillales</taxon>
        <taxon>Gemellaceae</taxon>
        <taxon>Gemelliphila</taxon>
    </lineage>
</organism>
<evidence type="ECO:0000313" key="1">
    <source>
        <dbReference type="EMBL" id="KXB57093.1"/>
    </source>
</evidence>
<evidence type="ECO:0008006" key="3">
    <source>
        <dbReference type="Google" id="ProtNLM"/>
    </source>
</evidence>
<dbReference type="EMBL" id="LSDB01000052">
    <property type="protein sequence ID" value="KXB57093.1"/>
    <property type="molecule type" value="Genomic_DNA"/>
</dbReference>
<dbReference type="RefSeq" id="WP_066130614.1">
    <property type="nucleotide sequence ID" value="NZ_KQ959899.1"/>
</dbReference>
<accession>A0ABR5TP57</accession>
<dbReference type="Proteomes" id="UP000070467">
    <property type="component" value="Unassembled WGS sequence"/>
</dbReference>
<protein>
    <recommendedName>
        <fullName evidence="3">DUF177 domain-containing protein</fullName>
    </recommendedName>
</protein>